<evidence type="ECO:0000256" key="2">
    <source>
        <dbReference type="ARBA" id="ARBA00022741"/>
    </source>
</evidence>
<dbReference type="GO" id="GO:0005524">
    <property type="term" value="F:ATP binding"/>
    <property type="evidence" value="ECO:0007669"/>
    <property type="project" value="UniProtKB-KW"/>
</dbReference>
<evidence type="ECO:0000256" key="4">
    <source>
        <dbReference type="SAM" id="Phobius"/>
    </source>
</evidence>
<dbReference type="PANTHER" id="PTHR11136">
    <property type="entry name" value="FOLYLPOLYGLUTAMATE SYNTHASE-RELATED"/>
    <property type="match status" value="1"/>
</dbReference>
<keyword evidence="3" id="KW-0067">ATP-binding</keyword>
<keyword evidence="6" id="KW-1185">Reference proteome</keyword>
<proteinExistence type="predicted"/>
<reference evidence="5 6" key="1">
    <citation type="submission" date="2024-02" db="EMBL/GenBank/DDBJ databases">
        <authorList>
            <person name="Vignale AGUSTIN F."/>
            <person name="Sosa J E."/>
            <person name="Modenutti C."/>
        </authorList>
    </citation>
    <scope>NUCLEOTIDE SEQUENCE [LARGE SCALE GENOMIC DNA]</scope>
</reference>
<comment type="caution">
    <text evidence="5">The sequence shown here is derived from an EMBL/GenBank/DDBJ whole genome shotgun (WGS) entry which is preliminary data.</text>
</comment>
<feature type="transmembrane region" description="Helical" evidence="4">
    <location>
        <begin position="126"/>
        <end position="146"/>
    </location>
</feature>
<sequence>MSGGTSHSLLNSDSNSSPDSSFFLLNEEDVASGEWRVVFKTIVLFIGEGDNGSSKLDVSPYDEAMEALSSLITKRSRADKSNKGDRFDLLFDYLKILELDESISQMKIIHVAGTKGRDQLALLQKLYYAIVASILGFSHLLISLMFEKDFDWMVRTYVKRSSWHTSGGVMID</sequence>
<evidence type="ECO:0000256" key="1">
    <source>
        <dbReference type="ARBA" id="ARBA00022598"/>
    </source>
</evidence>
<keyword evidence="4" id="KW-0812">Transmembrane</keyword>
<keyword evidence="4" id="KW-1133">Transmembrane helix</keyword>
<organism evidence="5 6">
    <name type="scientific">Ilex paraguariensis</name>
    <name type="common">yerba mate</name>
    <dbReference type="NCBI Taxonomy" id="185542"/>
    <lineage>
        <taxon>Eukaryota</taxon>
        <taxon>Viridiplantae</taxon>
        <taxon>Streptophyta</taxon>
        <taxon>Embryophyta</taxon>
        <taxon>Tracheophyta</taxon>
        <taxon>Spermatophyta</taxon>
        <taxon>Magnoliopsida</taxon>
        <taxon>eudicotyledons</taxon>
        <taxon>Gunneridae</taxon>
        <taxon>Pentapetalae</taxon>
        <taxon>asterids</taxon>
        <taxon>campanulids</taxon>
        <taxon>Aquifoliales</taxon>
        <taxon>Aquifoliaceae</taxon>
        <taxon>Ilex</taxon>
    </lineage>
</organism>
<keyword evidence="1" id="KW-0436">Ligase</keyword>
<dbReference type="InterPro" id="IPR001645">
    <property type="entry name" value="Folylpolyglutamate_synth"/>
</dbReference>
<keyword evidence="4" id="KW-0472">Membrane</keyword>
<keyword evidence="2" id="KW-0547">Nucleotide-binding</keyword>
<dbReference type="PANTHER" id="PTHR11136:SF16">
    <property type="entry name" value="FOLYLPOLYGLUTAMATE SYNTHASE"/>
    <property type="match status" value="1"/>
</dbReference>
<dbReference type="AlphaFoldDB" id="A0ABC8ST65"/>
<gene>
    <name evidence="5" type="ORF">ILEXP_LOCUS28972</name>
</gene>
<name>A0ABC8ST65_9AQUA</name>
<evidence type="ECO:0000313" key="5">
    <source>
        <dbReference type="EMBL" id="CAK9160232.1"/>
    </source>
</evidence>
<accession>A0ABC8ST65</accession>
<evidence type="ECO:0000256" key="3">
    <source>
        <dbReference type="ARBA" id="ARBA00022840"/>
    </source>
</evidence>
<evidence type="ECO:0000313" key="6">
    <source>
        <dbReference type="Proteomes" id="UP001642360"/>
    </source>
</evidence>
<dbReference type="GO" id="GO:0016874">
    <property type="term" value="F:ligase activity"/>
    <property type="evidence" value="ECO:0007669"/>
    <property type="project" value="UniProtKB-KW"/>
</dbReference>
<dbReference type="Proteomes" id="UP001642360">
    <property type="component" value="Unassembled WGS sequence"/>
</dbReference>
<protein>
    <submittedName>
        <fullName evidence="5">Uncharacterized protein</fullName>
    </submittedName>
</protein>
<dbReference type="EMBL" id="CAUOFW020003481">
    <property type="protein sequence ID" value="CAK9160232.1"/>
    <property type="molecule type" value="Genomic_DNA"/>
</dbReference>